<dbReference type="InterPro" id="IPR006626">
    <property type="entry name" value="PbH1"/>
</dbReference>
<evidence type="ECO:0008006" key="4">
    <source>
        <dbReference type="Google" id="ProtNLM"/>
    </source>
</evidence>
<accession>A0A2W1MVV1</accession>
<gene>
    <name evidence="2" type="ORF">DNU06_13960</name>
</gene>
<evidence type="ECO:0000256" key="1">
    <source>
        <dbReference type="SAM" id="SignalP"/>
    </source>
</evidence>
<keyword evidence="3" id="KW-1185">Reference proteome</keyword>
<evidence type="ECO:0000313" key="3">
    <source>
        <dbReference type="Proteomes" id="UP000249248"/>
    </source>
</evidence>
<feature type="chain" id="PRO_5015956224" description="Ig-like domain-containing protein" evidence="1">
    <location>
        <begin position="22"/>
        <end position="3554"/>
    </location>
</feature>
<dbReference type="OrthoDB" id="1652165at2"/>
<dbReference type="InterPro" id="IPR011050">
    <property type="entry name" value="Pectin_lyase_fold/virulence"/>
</dbReference>
<dbReference type="Gene3D" id="2.160.20.10">
    <property type="entry name" value="Single-stranded right-handed beta-helix, Pectin lyase-like"/>
    <property type="match status" value="2"/>
</dbReference>
<dbReference type="InterPro" id="IPR012334">
    <property type="entry name" value="Pectin_lyas_fold"/>
</dbReference>
<comment type="caution">
    <text evidence="2">The sequence shown here is derived from an EMBL/GenBank/DDBJ whole genome shotgun (WGS) entry which is preliminary data.</text>
</comment>
<dbReference type="InterPro" id="IPR026341">
    <property type="entry name" value="T9SS_type_B"/>
</dbReference>
<feature type="signal peptide" evidence="1">
    <location>
        <begin position="1"/>
        <end position="21"/>
    </location>
</feature>
<dbReference type="SMART" id="SM00710">
    <property type="entry name" value="PbH1"/>
    <property type="match status" value="14"/>
</dbReference>
<dbReference type="RefSeq" id="WP_111064114.1">
    <property type="nucleotide sequence ID" value="NZ_JBHUCU010000037.1"/>
</dbReference>
<keyword evidence="1" id="KW-0732">Signal</keyword>
<dbReference type="NCBIfam" id="TIGR04131">
    <property type="entry name" value="Bac_Flav_CTERM"/>
    <property type="match status" value="1"/>
</dbReference>
<dbReference type="SUPFAM" id="SSF51126">
    <property type="entry name" value="Pectin lyase-like"/>
    <property type="match status" value="1"/>
</dbReference>
<protein>
    <recommendedName>
        <fullName evidence="4">Ig-like domain-containing protein</fullName>
    </recommendedName>
</protein>
<dbReference type="Proteomes" id="UP000249248">
    <property type="component" value="Unassembled WGS sequence"/>
</dbReference>
<dbReference type="EMBL" id="QKSB01000010">
    <property type="protein sequence ID" value="PZE16229.1"/>
    <property type="molecule type" value="Genomic_DNA"/>
</dbReference>
<organism evidence="2 3">
    <name type="scientific">Putridiphycobacter roseus</name>
    <dbReference type="NCBI Taxonomy" id="2219161"/>
    <lineage>
        <taxon>Bacteria</taxon>
        <taxon>Pseudomonadati</taxon>
        <taxon>Bacteroidota</taxon>
        <taxon>Flavobacteriia</taxon>
        <taxon>Flavobacteriales</taxon>
        <taxon>Crocinitomicaceae</taxon>
        <taxon>Putridiphycobacter</taxon>
    </lineage>
</organism>
<dbReference type="Pfam" id="PF13585">
    <property type="entry name" value="CHU_C"/>
    <property type="match status" value="1"/>
</dbReference>
<evidence type="ECO:0000313" key="2">
    <source>
        <dbReference type="EMBL" id="PZE16229.1"/>
    </source>
</evidence>
<reference evidence="2 3" key="1">
    <citation type="submission" date="2018-06" db="EMBL/GenBank/DDBJ databases">
        <title>The draft genome sequence of Crocinitomix sp. SM1701.</title>
        <authorList>
            <person name="Zhang X."/>
        </authorList>
    </citation>
    <scope>NUCLEOTIDE SEQUENCE [LARGE SCALE GENOMIC DNA]</scope>
    <source>
        <strain evidence="2 3">SM1701</strain>
    </source>
</reference>
<sequence>MNLKRILLSLILLFFVSNGHATIWYVDNGNNSGVNTLRDHVEINSSAGDTVIINYSGGILLTSAITIANDDLTIIGPYPTHNSFVGEYGGNIFEINNKTGIVIKGLGFKHMVSGNDLNLRAIKLTGASELWVEDCLFENNKPVSGNGGAIAVEGTAELTVWNSSFFGNVATNNGGAVAFDNADNKGNFFNCTFHKNNAAGVGGAVYIEYVPAINSIRFINNTFYQNQASDIENAGHAIWLNVTIQANIFFPHTRYAFFENNIIAENYGATGIGQYQVYVPTTLTLLSLLWYDINFSIYAENNYYLFQSVAEKVVYAFEGSLINDYTAVDNFSGAVNSNLRSTHVTDGYGLKYFPIIASGSPLINTGDNNISAASQNSHTYETSDHDARRAPRVLDFVVDIGAVEYTSLRVTNDSSGNSPGSFRRAINNLSAAEPINYIAFDLTPGSTSIEKNNSGSVDFDQTVYIDGFSQDGSKIPGPRTGIGASDGLVPASDLVIIKAASSNPSNSGVYIEKPNSVIAGLEIINFDGNGIGTDVGASNAIIFGNYIHGNTEAGVLLNSSSSQLGGLFHYQRNVISDNGFDHPNVIVPYIGTNVHLSNTVSGAKIYGNIIGLAGNGIDSLNLQRVSNKQAHGIYTDAISACEMGSEKIFGQNTIAGNDGSGILTKTAGSDNRIDNNHIGVDYMGETIFPNYNGISLETASNGYGIGSRKGNIISGNEAVGVHIKNGNAVKMHNNIIGGNKSLDSDFGNDIGILIDGTSGNTNINRIGDVDYSIDSMRNIIVGNELGIHLSGSNVQNTRIIGNLIGLPFYDQNSVIANTVGVKIDNGAHDNVIGFTPGSSDLNSINFISGNTTGVWLEGSTTNNNAIYSNVIGSALIAGNYVGVGVKANNTGVKITDLLLSNTIGSNTDLVQQLQIHHQNIGIQIDSSYNQNISNSYIGIDVNDQMIGNNIGIYVDEKSDLISIGNSGINNVISGNDSVGIYLNGTTNAKIGGNLIGTNISGNSPKGNLIGIVLEGTDYTSMGDLTNTISGNKTAVSIINNAAHTTVKNNYIGLNSSGLALISGSKYGIAINNTDQVNTIGDNMSNANYITVDSVGIGLKDSKNQIVKGNVFGYDKNNIIKLGSSVGTGIIIKDSKFNKIGGDNAAERNVIVNRNIGIVLNGADTNQIQYTFMGVDYDGLNGGGQNLRGGIVARTNASVNNAIGPFNVFGGSKVAVYLGANSSENKLFKNYFGTDTTFTNSFQNDTALILLGASNNQIGGIGDSANYILNNTNPIILAANSNSNVLKQNYIGVKPDGTFAITGGSNGIVINNSFNNLIGGTDLTSRNYIARNNQNGIVVINNASGNSFLRNEIYNNSGLGINIGAGGNSATGVTGLQDELHTPIINTSFPCTPGADIQLAVQLNNLNIGDTYYLDVYANQGHVDGTGFGEGKNSILLQSFVATASTEMLNIPLTAAAVAPYILTANDTSFTAILTLGSTGSSSEFGKNSIVLDAPIDPIIVNENEVCKDAAAGGRILVDNSANSVYTFDVLIGGVNGDFTSPNYLRDTLAPGSYAVQINYSNGCVFNAAANSILTQGPTFESLVLDFADDTCGLSTGMVTIDTTNSTAPVFNAPFTYSIDGSNFVAGANFSNLTASSLLDVKVKAIVSGQTCISENTVTHTVNAAVVPKANLDFVYSTFCEDTTGYVVSLPAFAHPTLTQYYLINALSGTFNPATGQLVNAAAGETYEMYYAYGSCSSDTFTVYTNDVPSPNFTFNDFCQNESSISPLSIVSAGGTFSLYNSPSGTNAVLNNATGELVPSPITADLTVGTYELIYLTSDAICPRRDTNAIEIFTKAVKPILSATNINTGLDTAYFCPSTPDEIWSTNTSASTTFFKDPTTVNDSVYVPTLTPNTNYNVSYFNTVNYTVPSTKTCQSDTGTVNINVFDLPVTPVIAYGDTSYCFGEAIATLADTSQAVNTNWFLNSGSNLVSSNNSTYVVDTVGHNNNIITIYAQDSTGTGCASAQVSVEIVLNPEVAEPDVNLTSDGTLNPSNVTICLTSADTLISSLAAANTFWYTVLGTETNSKNYPLEFPQNTDTTLYYFADKEFTAVETKTCYSDTNHVDIHTNFTPVTPVIAYGDTAYCFGEAIVALTDTAQSHHTNWFLNTTTDLVSINNPSYVVDTIGHNNNIITIYAQDSTATGCLSERDTAEIIIYPKVIAPTVNAVIAGVTDPVSLDICPTIDDTLIASTAALKTSWYTANASPVTMKSYVPDYADNSDSVLSYYAFETYLDFDGVTCHSDTNTINIHTYFTPVMPNITNGDTAYCAQSEIVDLGNDALGTHAINWFEINTSNQVGPTGPTHAILNYAANTTLAVYARDSTGQSCYSDTVTTQIVFHDAVVKPNLSLNTGAGTLMISSWDEVTICPQDNLLDTIYADTDSTDTFWYYEYAASNADTTNKFISQLGGNSIIDTTLIYYRQVVYPTRICRSEIDSIQLQVLPTPVKPNLIDVAYCEWETVDLLSVMNGTNIKWYEGTDSVYSFTYQPKIQLLPYTNNTIQIYALDSTGITTSDLGCVSTLDTVNIRYHADPNAPILTYSGDGSIANPDTLINICPTVPESLMANTHPDSTYWATPVTIGTPVNGTSYGLNSFAEESDNVILYFVSIKYDVYGEKICYSDTNKINIHTFKTPEQPMVLQDTAYCFGENIADLSVDLVAPAVNKVVYYNSQTSVNDTITVSPFTYVLPVPTNYNNYTIAVNAFDFTGDGCYSDTSEIDISFHGTPIMPIVETGLEGLIPANDSIAVCPNSNEFVVSINTHKDSTAWYTDPNIKTIDVDYDLNFGDLTDNTLYYYSFVSHNTSSVLPLVCQSAIDSVIVHTFETWQTPVIMANGSNVGGQIEYCQYESIDLFESAGSNTLNWYQVGNTPTGDSTLAISYDILQGAYSNGTQIIELVSYDSTGYNCKSAEDTTFIKLHPRPDEPILTSSVYEYCEGENIQDINSNATANNWFVNDSTILATDLLTADFTPPAYSYVDDSTITYYAQAESIYGCQSYFSEVGVTYHPTPELPSMNIPLTSLTNEDTIIYCPGENLDTLVSALDLSWYQQASTILSVNDSFAITFSNFPVATVNNLFYFYTQSYGATFTCKSELGKVNVQIYDEPVKPKIDKDNIDTTYCEGETLFDQLTVVGATGTGHWYDANNDTLIHDFEYDMSGPLLADSIYYYSYTDVHGCNSIQVPITIYMIENPENPVISSSDSVYCNYEIIDSLTVGTGVMTNWYFGDTTAANLLIADTAYYIPLEGAGDYYAYTIENGCISEVDTFNIFIEDIVNAPEISSMETTFCLNVSADTIFLANGVNGYWFANSNFLDTLSADTNHYMPMETFDEEITYYVNYIDESIGCYSLYDSITLYHYAFGEVSAGENQELCAGYYADLEATGGIQYLWSTMDTTAAISVNPLYDTYYTVSITDVNNCVNSDSLLVRIKLQAECENTIYTAFSPNGDGVNETWEITGIEGYTSPTVYIFNRWGDQIAKFENYDNVYQVWDGINQKTQKAVVFGTYYYIIESEGKKVTDGWVEVLK</sequence>
<proteinExistence type="predicted"/>
<name>A0A2W1MVV1_9FLAO</name>